<dbReference type="AlphaFoldDB" id="A0A3N4IKK3"/>
<proteinExistence type="predicted"/>
<name>A0A3N4IKK3_ASCIM</name>
<sequence length="207" mass="23156">MAPTPETADATLSAPLEEAKLEHGCDTQAGDANLSARLNEMKLEPDLATQVDIHQTVDARVPEDCKVETTLSIVYQMEGSPPQPRYYHPIFRFNEFHNVDRKESGLHYRRLANGRIVPVLLECRINTPSCDGSCLLVDTEHPGEPTESCPVAGCPTAPSLQHLKEHFQLPNKPCTIFECKRAELDYAFCKDSDLKKHLKEYHGISSE</sequence>
<dbReference type="EMBL" id="ML119648">
    <property type="protein sequence ID" value="RPA86673.1"/>
    <property type="molecule type" value="Genomic_DNA"/>
</dbReference>
<evidence type="ECO:0000313" key="1">
    <source>
        <dbReference type="EMBL" id="RPA86673.1"/>
    </source>
</evidence>
<dbReference type="Proteomes" id="UP000275078">
    <property type="component" value="Unassembled WGS sequence"/>
</dbReference>
<keyword evidence="2" id="KW-1185">Reference proteome</keyword>
<accession>A0A3N4IKK3</accession>
<organism evidence="1 2">
    <name type="scientific">Ascobolus immersus RN42</name>
    <dbReference type="NCBI Taxonomy" id="1160509"/>
    <lineage>
        <taxon>Eukaryota</taxon>
        <taxon>Fungi</taxon>
        <taxon>Dikarya</taxon>
        <taxon>Ascomycota</taxon>
        <taxon>Pezizomycotina</taxon>
        <taxon>Pezizomycetes</taxon>
        <taxon>Pezizales</taxon>
        <taxon>Ascobolaceae</taxon>
        <taxon>Ascobolus</taxon>
    </lineage>
</organism>
<protein>
    <submittedName>
        <fullName evidence="1">Uncharacterized protein</fullName>
    </submittedName>
</protein>
<reference evidence="1 2" key="1">
    <citation type="journal article" date="2018" name="Nat. Ecol. Evol.">
        <title>Pezizomycetes genomes reveal the molecular basis of ectomycorrhizal truffle lifestyle.</title>
        <authorList>
            <person name="Murat C."/>
            <person name="Payen T."/>
            <person name="Noel B."/>
            <person name="Kuo A."/>
            <person name="Morin E."/>
            <person name="Chen J."/>
            <person name="Kohler A."/>
            <person name="Krizsan K."/>
            <person name="Balestrini R."/>
            <person name="Da Silva C."/>
            <person name="Montanini B."/>
            <person name="Hainaut M."/>
            <person name="Levati E."/>
            <person name="Barry K.W."/>
            <person name="Belfiori B."/>
            <person name="Cichocki N."/>
            <person name="Clum A."/>
            <person name="Dockter R.B."/>
            <person name="Fauchery L."/>
            <person name="Guy J."/>
            <person name="Iotti M."/>
            <person name="Le Tacon F."/>
            <person name="Lindquist E.A."/>
            <person name="Lipzen A."/>
            <person name="Malagnac F."/>
            <person name="Mello A."/>
            <person name="Molinier V."/>
            <person name="Miyauchi S."/>
            <person name="Poulain J."/>
            <person name="Riccioni C."/>
            <person name="Rubini A."/>
            <person name="Sitrit Y."/>
            <person name="Splivallo R."/>
            <person name="Traeger S."/>
            <person name="Wang M."/>
            <person name="Zifcakova L."/>
            <person name="Wipf D."/>
            <person name="Zambonelli A."/>
            <person name="Paolocci F."/>
            <person name="Nowrousian M."/>
            <person name="Ottonello S."/>
            <person name="Baldrian P."/>
            <person name="Spatafora J.W."/>
            <person name="Henrissat B."/>
            <person name="Nagy L.G."/>
            <person name="Aury J.M."/>
            <person name="Wincker P."/>
            <person name="Grigoriev I.V."/>
            <person name="Bonfante P."/>
            <person name="Martin F.M."/>
        </authorList>
    </citation>
    <scope>NUCLEOTIDE SEQUENCE [LARGE SCALE GENOMIC DNA]</scope>
    <source>
        <strain evidence="1 2">RN42</strain>
    </source>
</reference>
<gene>
    <name evidence="1" type="ORF">BJ508DRAFT_346467</name>
</gene>
<evidence type="ECO:0000313" key="2">
    <source>
        <dbReference type="Proteomes" id="UP000275078"/>
    </source>
</evidence>